<gene>
    <name evidence="6" type="ORF">Rleg4DRAFT_6055</name>
</gene>
<dbReference type="Pfam" id="PF00440">
    <property type="entry name" value="TetR_N"/>
    <property type="match status" value="1"/>
</dbReference>
<feature type="domain" description="HTH tetR-type" evidence="5">
    <location>
        <begin position="9"/>
        <end position="69"/>
    </location>
</feature>
<keyword evidence="1" id="KW-0805">Transcription regulation</keyword>
<name>J0L238_RHILT</name>
<dbReference type="Gene3D" id="1.10.10.60">
    <property type="entry name" value="Homeodomain-like"/>
    <property type="match status" value="1"/>
</dbReference>
<dbReference type="Proteomes" id="UP000005732">
    <property type="component" value="Unassembled WGS sequence"/>
</dbReference>
<reference evidence="6 7" key="1">
    <citation type="submission" date="2012-02" db="EMBL/GenBank/DDBJ databases">
        <title>Improved High-Quality Draft Sequence of Rhizobium leguminosarum bv. trifolii WSM2297.</title>
        <authorList>
            <consortium name="US DOE Joint Genome Institute"/>
            <person name="Lucas S."/>
            <person name="Han J."/>
            <person name="Lapidus A."/>
            <person name="Cheng J.-F."/>
            <person name="Goodwin L."/>
            <person name="Pitluck S."/>
            <person name="Peters L."/>
            <person name="Ovchinnikova G."/>
            <person name="Zhang X."/>
            <person name="Detter J.C."/>
            <person name="Han C."/>
            <person name="Tapia R."/>
            <person name="Land M."/>
            <person name="Hauser L."/>
            <person name="Kyrpides N."/>
            <person name="Ivanova N."/>
            <person name="Pagani I."/>
            <person name="Brau L."/>
            <person name="Yates R."/>
            <person name="O'Hara G."/>
            <person name="Rui T."/>
            <person name="Howieson J."/>
            <person name="Reeve W."/>
            <person name="Woyke T."/>
        </authorList>
    </citation>
    <scope>NUCLEOTIDE SEQUENCE [LARGE SCALE GENOMIC DNA]</scope>
    <source>
        <strain evidence="6 7">WSM2297</strain>
    </source>
</reference>
<dbReference type="InterPro" id="IPR036271">
    <property type="entry name" value="Tet_transcr_reg_TetR-rel_C_sf"/>
</dbReference>
<dbReference type="GO" id="GO:0003677">
    <property type="term" value="F:DNA binding"/>
    <property type="evidence" value="ECO:0007669"/>
    <property type="project" value="UniProtKB-UniRule"/>
</dbReference>
<dbReference type="SUPFAM" id="SSF48498">
    <property type="entry name" value="Tetracyclin repressor-like, C-terminal domain"/>
    <property type="match status" value="1"/>
</dbReference>
<evidence type="ECO:0000256" key="4">
    <source>
        <dbReference type="PROSITE-ProRule" id="PRU00335"/>
    </source>
</evidence>
<dbReference type="OrthoDB" id="9798857at2"/>
<dbReference type="AlphaFoldDB" id="J0L238"/>
<evidence type="ECO:0000256" key="1">
    <source>
        <dbReference type="ARBA" id="ARBA00023015"/>
    </source>
</evidence>
<keyword evidence="3" id="KW-0804">Transcription</keyword>
<dbReference type="HOGENOM" id="CLU_069356_28_2_5"/>
<organism evidence="6 7">
    <name type="scientific">Rhizobium leguminosarum bv. trifolii WSM2297</name>
    <dbReference type="NCBI Taxonomy" id="754762"/>
    <lineage>
        <taxon>Bacteria</taxon>
        <taxon>Pseudomonadati</taxon>
        <taxon>Pseudomonadota</taxon>
        <taxon>Alphaproteobacteria</taxon>
        <taxon>Hyphomicrobiales</taxon>
        <taxon>Rhizobiaceae</taxon>
        <taxon>Rhizobium/Agrobacterium group</taxon>
        <taxon>Rhizobium</taxon>
    </lineage>
</organism>
<evidence type="ECO:0000256" key="2">
    <source>
        <dbReference type="ARBA" id="ARBA00023125"/>
    </source>
</evidence>
<accession>J0L238</accession>
<dbReference type="PANTHER" id="PTHR47506">
    <property type="entry name" value="TRANSCRIPTIONAL REGULATORY PROTEIN"/>
    <property type="match status" value="1"/>
</dbReference>
<dbReference type="Gene3D" id="1.10.357.10">
    <property type="entry name" value="Tetracycline Repressor, domain 2"/>
    <property type="match status" value="1"/>
</dbReference>
<dbReference type="InterPro" id="IPR001647">
    <property type="entry name" value="HTH_TetR"/>
</dbReference>
<dbReference type="PROSITE" id="PS50977">
    <property type="entry name" value="HTH_TETR_2"/>
    <property type="match status" value="1"/>
</dbReference>
<dbReference type="SUPFAM" id="SSF46689">
    <property type="entry name" value="Homeodomain-like"/>
    <property type="match status" value="1"/>
</dbReference>
<dbReference type="PRINTS" id="PR00455">
    <property type="entry name" value="HTHTETR"/>
</dbReference>
<evidence type="ECO:0000313" key="7">
    <source>
        <dbReference type="Proteomes" id="UP000005732"/>
    </source>
</evidence>
<proteinExistence type="predicted"/>
<evidence type="ECO:0000259" key="5">
    <source>
        <dbReference type="PROSITE" id="PS50977"/>
    </source>
</evidence>
<feature type="DNA-binding region" description="H-T-H motif" evidence="4">
    <location>
        <begin position="32"/>
        <end position="51"/>
    </location>
</feature>
<dbReference type="InterPro" id="IPR009057">
    <property type="entry name" value="Homeodomain-like_sf"/>
</dbReference>
<keyword evidence="2 4" id="KW-0238">DNA-binding</keyword>
<dbReference type="EMBL" id="JH719393">
    <property type="protein sequence ID" value="EJC84249.1"/>
    <property type="molecule type" value="Genomic_DNA"/>
</dbReference>
<sequence length="199" mass="21416">MRYSAEHKKRTQAKVIAAAGQVFRKEGYGGAGIDALTKAAGVTNGAFYGHFRSKSEAFRIVVLAGLEELRLGISTLKAEQPQGWLKKFVNYYLGYKRTCSLGESCALPSLSGDVMRADNETRSAYTEELQHLIAEIAAGLPEDAPIDPQGDPRDDRAILLLALLTGGATLARAVSDPALSEKIARLVTTEALHWASPEA</sequence>
<evidence type="ECO:0000313" key="6">
    <source>
        <dbReference type="EMBL" id="EJC84249.1"/>
    </source>
</evidence>
<evidence type="ECO:0000256" key="3">
    <source>
        <dbReference type="ARBA" id="ARBA00023163"/>
    </source>
</evidence>
<dbReference type="RefSeq" id="WP_003577106.1">
    <property type="nucleotide sequence ID" value="NZ_JH719393.1"/>
</dbReference>
<protein>
    <submittedName>
        <fullName evidence="6">Transcriptional regulator</fullName>
    </submittedName>
</protein>
<dbReference type="PANTHER" id="PTHR47506:SF7">
    <property type="entry name" value="TRANSCRIPTIONAL REGULATORY PROTEIN"/>
    <property type="match status" value="1"/>
</dbReference>